<protein>
    <submittedName>
        <fullName evidence="1">Uncharacterized protein</fullName>
    </submittedName>
</protein>
<name>A0A5N6U8K4_ASPAV</name>
<evidence type="ECO:0000313" key="1">
    <source>
        <dbReference type="EMBL" id="KAE8154441.1"/>
    </source>
</evidence>
<dbReference type="Proteomes" id="UP000325780">
    <property type="component" value="Unassembled WGS sequence"/>
</dbReference>
<proteinExistence type="predicted"/>
<organism evidence="1 2">
    <name type="scientific">Aspergillus avenaceus</name>
    <dbReference type="NCBI Taxonomy" id="36643"/>
    <lineage>
        <taxon>Eukaryota</taxon>
        <taxon>Fungi</taxon>
        <taxon>Dikarya</taxon>
        <taxon>Ascomycota</taxon>
        <taxon>Pezizomycotina</taxon>
        <taxon>Eurotiomycetes</taxon>
        <taxon>Eurotiomycetidae</taxon>
        <taxon>Eurotiales</taxon>
        <taxon>Aspergillaceae</taxon>
        <taxon>Aspergillus</taxon>
        <taxon>Aspergillus subgen. Circumdati</taxon>
    </lineage>
</organism>
<dbReference type="EMBL" id="ML742029">
    <property type="protein sequence ID" value="KAE8154441.1"/>
    <property type="molecule type" value="Genomic_DNA"/>
</dbReference>
<reference evidence="1 2" key="1">
    <citation type="submission" date="2019-04" db="EMBL/GenBank/DDBJ databases">
        <title>Friends and foes A comparative genomics study of 23 Aspergillus species from section Flavi.</title>
        <authorList>
            <consortium name="DOE Joint Genome Institute"/>
            <person name="Kjaerbolling I."/>
            <person name="Vesth T."/>
            <person name="Frisvad J.C."/>
            <person name="Nybo J.L."/>
            <person name="Theobald S."/>
            <person name="Kildgaard S."/>
            <person name="Isbrandt T."/>
            <person name="Kuo A."/>
            <person name="Sato A."/>
            <person name="Lyhne E.K."/>
            <person name="Kogle M.E."/>
            <person name="Wiebenga A."/>
            <person name="Kun R.S."/>
            <person name="Lubbers R.J."/>
            <person name="Makela M.R."/>
            <person name="Barry K."/>
            <person name="Chovatia M."/>
            <person name="Clum A."/>
            <person name="Daum C."/>
            <person name="Haridas S."/>
            <person name="He G."/>
            <person name="LaButti K."/>
            <person name="Lipzen A."/>
            <person name="Mondo S."/>
            <person name="Riley R."/>
            <person name="Salamov A."/>
            <person name="Simmons B.A."/>
            <person name="Magnuson J.K."/>
            <person name="Henrissat B."/>
            <person name="Mortensen U.H."/>
            <person name="Larsen T.O."/>
            <person name="Devries R.P."/>
            <person name="Grigoriev I.V."/>
            <person name="Machida M."/>
            <person name="Baker S.E."/>
            <person name="Andersen M.R."/>
        </authorList>
    </citation>
    <scope>NUCLEOTIDE SEQUENCE [LARGE SCALE GENOMIC DNA]</scope>
    <source>
        <strain evidence="1 2">IBT 18842</strain>
    </source>
</reference>
<keyword evidence="2" id="KW-1185">Reference proteome</keyword>
<dbReference type="AlphaFoldDB" id="A0A5N6U8K4"/>
<dbReference type="OrthoDB" id="4510170at2759"/>
<gene>
    <name evidence="1" type="ORF">BDV25DRAFT_135875</name>
</gene>
<sequence>MEGSEPVIDFPSATAEHHQKIWDVFQKESCVIVEGIQLTNVEVIAPPSNTDSLLKNRVPETFKVKGICNLYDKIRAELETVYSLNNPRLNYVFRVSNDLSLQAILPMLDDEFNTISLQHTSLVYYSHQTPEHHAGLTFTTTIYLSGCLDFVRSVMRDLFRQEKSCLQFSGLISTDPDSLRRVPAPVGFTLRALISDTKVDLFDIITITELEFDLTWTRRVSQEGYDNVYSFFGAGIIQMVDVHWHIRKDEDMYDLIILTKSPWNGIGGMQGVNVDNVMLRATWTGTKVSQINLKLECTMALRESTVILQGYYSRDDFEICGDLHECSLQCILDLYNDIFNTKIIVATSHDIAFSALRIRISRANGVSLHGEVTVDGHKAAAGLVKFSRQGINISGEIAQFEIGDVEVVLPQLDLSIDMYHFSVRFVGHVRVHKHTVSTAIYLSKESGRKVQYTAYAAYRGSICVGDVLDELDSDNFLNQAIHELAICISDMNSPMYIKDNSLGYELKKGLSVYATIETPEAVQGLLRNQGPGHVILNAHCDGLRKSQGRFNFEIGLQLPTKHLISFDHLNSKFLRLKVATPNLKPQLIAEAGFNILVQKQQEPLNLLLKLGVDPMGANGSADMNGEWVNPFDLCQDLTVKRLGFHLGLEYAQLAASGLPSQFGLSGNFALGQFNGDSDLFIASNSTSQLLNLRLESLNVAKLVAVAGHLLGKDISFDGKPSTFYIHLLDLYLSTGMTYAGRYHPQGIRLQAELTLFEKKVSLCADVTENLIKFSGEMDCFTIGDTVISGRERDPKVDVEISSSRQNILIDGAILVRRSHIIIYLQADLHRQTMYLSFDLLVVENSRVKIQAQLIGSIPQVTINKAEHGIKAIGGGLRHTKFRVDARLDPTIRKALVRRLVEAATSDQVGGVVTNVLSELGSFKRVLLDISSIRIHSEAWGVGGLLEAQVDCTIACVNHTIHINFSIDDFWGGLETSLKDILRSVTNAVSTFTHNFEGGYEDFFHLAENMVLEISKDHHLQVVEHIHPLPLSLLVRLSRGGVLGTGIPKVQLHTIIGNGALPVALGAVGVFANPLTSSKVLGDVVASRPAGIILPPPLLPISGMKGLIRRRFK</sequence>
<evidence type="ECO:0000313" key="2">
    <source>
        <dbReference type="Proteomes" id="UP000325780"/>
    </source>
</evidence>
<accession>A0A5N6U8K4</accession>